<dbReference type="FunFam" id="3.30.200.20:FF:000075">
    <property type="entry name" value="Probable serine/threonine-protein kinase WNK1"/>
    <property type="match status" value="1"/>
</dbReference>
<evidence type="ECO:0000313" key="12">
    <source>
        <dbReference type="Proteomes" id="UP000000226"/>
    </source>
</evidence>
<evidence type="ECO:0000256" key="5">
    <source>
        <dbReference type="ARBA" id="ARBA00022777"/>
    </source>
</evidence>
<dbReference type="CDD" id="cd13983">
    <property type="entry name" value="STKc_WNK"/>
    <property type="match status" value="1"/>
</dbReference>
<dbReference type="SMR" id="V7CSB0"/>
<keyword evidence="3" id="KW-0808">Transferase</keyword>
<organism evidence="11 12">
    <name type="scientific">Phaseolus vulgaris</name>
    <name type="common">Kidney bean</name>
    <name type="synonym">French bean</name>
    <dbReference type="NCBI Taxonomy" id="3885"/>
    <lineage>
        <taxon>Eukaryota</taxon>
        <taxon>Viridiplantae</taxon>
        <taxon>Streptophyta</taxon>
        <taxon>Embryophyta</taxon>
        <taxon>Tracheophyta</taxon>
        <taxon>Spermatophyta</taxon>
        <taxon>Magnoliopsida</taxon>
        <taxon>eudicotyledons</taxon>
        <taxon>Gunneridae</taxon>
        <taxon>Pentapetalae</taxon>
        <taxon>rosids</taxon>
        <taxon>fabids</taxon>
        <taxon>Fabales</taxon>
        <taxon>Fabaceae</taxon>
        <taxon>Papilionoideae</taxon>
        <taxon>50 kb inversion clade</taxon>
        <taxon>NPAAA clade</taxon>
        <taxon>indigoferoid/millettioid clade</taxon>
        <taxon>Phaseoleae</taxon>
        <taxon>Phaseolus</taxon>
    </lineage>
</organism>
<dbReference type="Gene3D" id="3.10.20.90">
    <property type="entry name" value="Phosphatidylinositol 3-kinase Catalytic Subunit, Chain A, domain 1"/>
    <property type="match status" value="1"/>
</dbReference>
<keyword evidence="5" id="KW-0418">Kinase</keyword>
<evidence type="ECO:0000256" key="2">
    <source>
        <dbReference type="ARBA" id="ARBA00022527"/>
    </source>
</evidence>
<dbReference type="SUPFAM" id="SSF56112">
    <property type="entry name" value="Protein kinase-like (PK-like)"/>
    <property type="match status" value="1"/>
</dbReference>
<proteinExistence type="predicted"/>
<accession>V7CSB0</accession>
<dbReference type="EC" id="2.7.11.1" evidence="1"/>
<feature type="domain" description="Protein kinase" evidence="10">
    <location>
        <begin position="33"/>
        <end position="290"/>
    </location>
</feature>
<evidence type="ECO:0000256" key="7">
    <source>
        <dbReference type="ARBA" id="ARBA00047899"/>
    </source>
</evidence>
<dbReference type="FunFam" id="1.10.510.10:FF:000046">
    <property type="entry name" value="probable serine/threonine-protein kinase WNK9"/>
    <property type="match status" value="1"/>
</dbReference>
<name>V7CSB0_PHAVU</name>
<keyword evidence="2" id="KW-0723">Serine/threonine-protein kinase</keyword>
<dbReference type="Gramene" id="ESW31811">
    <property type="protein sequence ID" value="ESW31811"/>
    <property type="gene ID" value="PHAVU_002G270000g"/>
</dbReference>
<dbReference type="OMA" id="KPTCESQ"/>
<evidence type="ECO:0000256" key="8">
    <source>
        <dbReference type="ARBA" id="ARBA00048679"/>
    </source>
</evidence>
<evidence type="ECO:0000313" key="11">
    <source>
        <dbReference type="EMBL" id="ESW31811.1"/>
    </source>
</evidence>
<dbReference type="Pfam" id="PF00069">
    <property type="entry name" value="Pkinase"/>
    <property type="match status" value="1"/>
</dbReference>
<keyword evidence="4" id="KW-0547">Nucleotide-binding</keyword>
<dbReference type="GO" id="GO:0004674">
    <property type="term" value="F:protein serine/threonine kinase activity"/>
    <property type="evidence" value="ECO:0007669"/>
    <property type="project" value="UniProtKB-KW"/>
</dbReference>
<reference evidence="12" key="1">
    <citation type="journal article" date="2014" name="Nat. Genet.">
        <title>A reference genome for common bean and genome-wide analysis of dual domestications.</title>
        <authorList>
            <person name="Schmutz J."/>
            <person name="McClean P.E."/>
            <person name="Mamidi S."/>
            <person name="Wu G.A."/>
            <person name="Cannon S.B."/>
            <person name="Grimwood J."/>
            <person name="Jenkins J."/>
            <person name="Shu S."/>
            <person name="Song Q."/>
            <person name="Chavarro C."/>
            <person name="Torres-Torres M."/>
            <person name="Geffroy V."/>
            <person name="Moghaddam S.M."/>
            <person name="Gao D."/>
            <person name="Abernathy B."/>
            <person name="Barry K."/>
            <person name="Blair M."/>
            <person name="Brick M.A."/>
            <person name="Chovatia M."/>
            <person name="Gepts P."/>
            <person name="Goodstein D.M."/>
            <person name="Gonzales M."/>
            <person name="Hellsten U."/>
            <person name="Hyten D.L."/>
            <person name="Jia G."/>
            <person name="Kelly J.D."/>
            <person name="Kudrna D."/>
            <person name="Lee R."/>
            <person name="Richard M.M."/>
            <person name="Miklas P.N."/>
            <person name="Osorno J.M."/>
            <person name="Rodrigues J."/>
            <person name="Thareau V."/>
            <person name="Urrea C.A."/>
            <person name="Wang M."/>
            <person name="Yu Y."/>
            <person name="Zhang M."/>
            <person name="Wing R.A."/>
            <person name="Cregan P.B."/>
            <person name="Rokhsar D.S."/>
            <person name="Jackson S.A."/>
        </authorList>
    </citation>
    <scope>NUCLEOTIDE SEQUENCE [LARGE SCALE GENOMIC DNA]</scope>
    <source>
        <strain evidence="12">cv. G19833</strain>
    </source>
</reference>
<dbReference type="AlphaFoldDB" id="V7CSB0"/>
<evidence type="ECO:0000256" key="6">
    <source>
        <dbReference type="ARBA" id="ARBA00022840"/>
    </source>
</evidence>
<evidence type="ECO:0000259" key="10">
    <source>
        <dbReference type="PROSITE" id="PS50011"/>
    </source>
</evidence>
<comment type="catalytic activity">
    <reaction evidence="7">
        <text>L-threonyl-[protein] + ATP = O-phospho-L-threonyl-[protein] + ADP + H(+)</text>
        <dbReference type="Rhea" id="RHEA:46608"/>
        <dbReference type="Rhea" id="RHEA-COMP:11060"/>
        <dbReference type="Rhea" id="RHEA-COMP:11605"/>
        <dbReference type="ChEBI" id="CHEBI:15378"/>
        <dbReference type="ChEBI" id="CHEBI:30013"/>
        <dbReference type="ChEBI" id="CHEBI:30616"/>
        <dbReference type="ChEBI" id="CHEBI:61977"/>
        <dbReference type="ChEBI" id="CHEBI:456216"/>
        <dbReference type="EC" id="2.7.11.1"/>
    </reaction>
</comment>
<dbReference type="InterPro" id="IPR050588">
    <property type="entry name" value="WNK_Ser-Thr_kinase"/>
</dbReference>
<keyword evidence="9" id="KW-0175">Coiled coil</keyword>
<evidence type="ECO:0000256" key="3">
    <source>
        <dbReference type="ARBA" id="ARBA00022679"/>
    </source>
</evidence>
<feature type="coiled-coil region" evidence="9">
    <location>
        <begin position="600"/>
        <end position="627"/>
    </location>
</feature>
<evidence type="ECO:0000256" key="4">
    <source>
        <dbReference type="ARBA" id="ARBA00022741"/>
    </source>
</evidence>
<dbReference type="SMART" id="SM00220">
    <property type="entry name" value="S_TKc"/>
    <property type="match status" value="1"/>
</dbReference>
<dbReference type="Proteomes" id="UP000000226">
    <property type="component" value="Chromosome 2"/>
</dbReference>
<dbReference type="InterPro" id="IPR000719">
    <property type="entry name" value="Prot_kinase_dom"/>
</dbReference>
<keyword evidence="12" id="KW-1185">Reference proteome</keyword>
<gene>
    <name evidence="11" type="ORF">PHAVU_002G270000g</name>
</gene>
<dbReference type="EMBL" id="CM002289">
    <property type="protein sequence ID" value="ESW31811.1"/>
    <property type="molecule type" value="Genomic_DNA"/>
</dbReference>
<dbReference type="PROSITE" id="PS00108">
    <property type="entry name" value="PROTEIN_KINASE_ST"/>
    <property type="match status" value="1"/>
</dbReference>
<comment type="catalytic activity">
    <reaction evidence="8">
        <text>L-seryl-[protein] + ATP = O-phospho-L-seryl-[protein] + ADP + H(+)</text>
        <dbReference type="Rhea" id="RHEA:17989"/>
        <dbReference type="Rhea" id="RHEA-COMP:9863"/>
        <dbReference type="Rhea" id="RHEA-COMP:11604"/>
        <dbReference type="ChEBI" id="CHEBI:15378"/>
        <dbReference type="ChEBI" id="CHEBI:29999"/>
        <dbReference type="ChEBI" id="CHEBI:30616"/>
        <dbReference type="ChEBI" id="CHEBI:83421"/>
        <dbReference type="ChEBI" id="CHEBI:456216"/>
        <dbReference type="EC" id="2.7.11.1"/>
    </reaction>
</comment>
<dbReference type="OrthoDB" id="4062651at2759"/>
<dbReference type="GO" id="GO:0005524">
    <property type="term" value="F:ATP binding"/>
    <property type="evidence" value="ECO:0007669"/>
    <property type="project" value="UniProtKB-KW"/>
</dbReference>
<sequence length="642" mass="71444">MSLEGTESSEEGACYLEPPDPDFVEIDPTCTYIKYKEVIGRGAFKTVYKAFDEVNGIEVAWSQIQIDEVLQSPGNLDRLYSELHLLRSLKHNNIVRFYNSWIDDRRKTVNMITELFTSGSLKQFRKKHKKVDLKAVKGWARQILLGLNYLHGHNPPVIHRDLKCDNIFINGHQGEVKIGDLGLATFLDRSNAKSVIGTPEFMAPELYDESYNELADIYSFGMCMLELVTSEYPYSECRNSAQIYKKVSSGIKPFALSKVTDPEMKSFIEKCLVPASQRLSAKELLMDPFLQMNASTKKGPFPLPHIVLPKLGASESRCMVSEGPSSSRNGDISMDLGDICELPAITIFDKSPDDALCSTSVEIRRQKRGDIFFLKGEENDKNSVSLVLRIADQGGRARNIHFIFYLDSDTAVSVSSEMVEQLELTDHNVKFIAELIDLLLMNLVVNWKPCVAIDHLVSPSNKQTLMSQQGELKLAKCTGSSKDSTEDLGPSTSSATLVARENLDNMDIDGALSDLGTGLQKATKADDLCSEKSYASATTDFNDNRFSAVSFMSAESEFDGGSQSSTASEIGASSDCKSKFLDMEGFSNSLNIVSSSSEPEGELKLELEIIEQKYQEAINDLSQKRYQAILEIRRRMSEKMVS</sequence>
<dbReference type="PROSITE" id="PS50011">
    <property type="entry name" value="PROTEIN_KINASE_DOM"/>
    <property type="match status" value="1"/>
</dbReference>
<dbReference type="InterPro" id="IPR011009">
    <property type="entry name" value="Kinase-like_dom_sf"/>
</dbReference>
<keyword evidence="6" id="KW-0067">ATP-binding</keyword>
<evidence type="ECO:0000256" key="1">
    <source>
        <dbReference type="ARBA" id="ARBA00012513"/>
    </source>
</evidence>
<dbReference type="Gene3D" id="3.30.200.20">
    <property type="entry name" value="Phosphorylase Kinase, domain 1"/>
    <property type="match status" value="1"/>
</dbReference>
<evidence type="ECO:0000256" key="9">
    <source>
        <dbReference type="SAM" id="Coils"/>
    </source>
</evidence>
<dbReference type="eggNOG" id="KOG0584">
    <property type="taxonomic scope" value="Eukaryota"/>
</dbReference>
<protein>
    <recommendedName>
        <fullName evidence="1">non-specific serine/threonine protein kinase</fullName>
        <ecNumber evidence="1">2.7.11.1</ecNumber>
    </recommendedName>
</protein>
<dbReference type="Gene3D" id="1.10.510.10">
    <property type="entry name" value="Transferase(Phosphotransferase) domain 1"/>
    <property type="match status" value="1"/>
</dbReference>
<dbReference type="InterPro" id="IPR008271">
    <property type="entry name" value="Ser/Thr_kinase_AS"/>
</dbReference>
<dbReference type="PANTHER" id="PTHR13902">
    <property type="entry name" value="SERINE/THREONINE-PROTEIN KINASE WNK WITH NO LYSINE -RELATED"/>
    <property type="match status" value="1"/>
</dbReference>